<dbReference type="EMBL" id="CAJOBH010113037">
    <property type="protein sequence ID" value="CAF4671367.1"/>
    <property type="molecule type" value="Genomic_DNA"/>
</dbReference>
<keyword evidence="4" id="KW-0808">Transferase</keyword>
<dbReference type="InterPro" id="IPR037159">
    <property type="entry name" value="RNA_POL_N_sf"/>
</dbReference>
<comment type="catalytic activity">
    <reaction evidence="8">
        <text>RNA(n) + a ribonucleoside 5'-triphosphate = RNA(n+1) + diphosphate</text>
        <dbReference type="Rhea" id="RHEA:21248"/>
        <dbReference type="Rhea" id="RHEA-COMP:14527"/>
        <dbReference type="Rhea" id="RHEA-COMP:17342"/>
        <dbReference type="ChEBI" id="CHEBI:33019"/>
        <dbReference type="ChEBI" id="CHEBI:61557"/>
        <dbReference type="ChEBI" id="CHEBI:140395"/>
        <dbReference type="EC" id="2.7.7.6"/>
    </reaction>
</comment>
<evidence type="ECO:0000256" key="5">
    <source>
        <dbReference type="ARBA" id="ARBA00022695"/>
    </source>
</evidence>
<dbReference type="InterPro" id="IPR029262">
    <property type="entry name" value="RPOL_N"/>
</dbReference>
<dbReference type="Pfam" id="PF14700">
    <property type="entry name" value="RPOL_N"/>
    <property type="match status" value="1"/>
</dbReference>
<dbReference type="EC" id="2.7.7.6" evidence="2"/>
<evidence type="ECO:0000256" key="1">
    <source>
        <dbReference type="ARBA" id="ARBA00009493"/>
    </source>
</evidence>
<dbReference type="FunFam" id="1.10.287.280:FF:000001">
    <property type="entry name" value="DNA-directed RNA polymerase"/>
    <property type="match status" value="1"/>
</dbReference>
<dbReference type="GO" id="GO:0034245">
    <property type="term" value="C:mitochondrial DNA-directed RNA polymerase complex"/>
    <property type="evidence" value="ECO:0007669"/>
    <property type="project" value="TreeGrafter"/>
</dbReference>
<sequence>MRRKNGFIDKLRLIYDDYTNHVVTNQRFMMNERQKWNEITKEKFAFMDHNDRRWTFTQVLQVGEFLYDVLLKHAKIRVPLLTEKNTASNKSDNSIVHIVYRHSGIVSEKQVKVHPTVLHFFSHIPEATLDFSCTELPCLVPPLPWLSSTMGGYLLTQTEFVRSPIGATQQDARIRTLPTEKIGGLFDSINVLNSCSWKINGQVLDLLMDIFRRGGDRRLSVPVSLENANLTEPLPIEKGLSTDELKRREIAIAQMRKIKAEIFSLWCYELYRLSIANHFRNEIFWFPHNLDFRGRVYPIPPHFNHLGSDIARGIILFAEGKPLGPNGLRQLKIHLVNLTDLKKKASVNDRAKYADEIMDDILDSADRPIEGRQWWKQSEEPWQTLACCMEIARAIRSPDHTKYVSHFPVHQDGSCNVLQHYAAMGLDDIGAASVNLKPNDLPQDVYSVVVDQVEQERKQDAANGLPIAKILGGFIKRKVIKQTIMTTNYGVTLFGARQQISRQLRDIDEFPREHISEASTYLAQKTFISLRELFRETRKIQDWFTDCARLISRVREAAVEWNTPLSLPVVQPYYQEVRMRHKGKDIYDNYSSFA</sequence>
<comment type="similarity">
    <text evidence="1">Belongs to the phage and mitochondrial RNA polymerase family.</text>
</comment>
<name>A0A8S3A599_9BILA</name>
<dbReference type="PROSITE" id="PS00489">
    <property type="entry name" value="RNA_POL_PHAGE_2"/>
    <property type="match status" value="1"/>
</dbReference>
<dbReference type="GO" id="GO:0006390">
    <property type="term" value="P:mitochondrial transcription"/>
    <property type="evidence" value="ECO:0007669"/>
    <property type="project" value="TreeGrafter"/>
</dbReference>
<dbReference type="Gene3D" id="1.10.287.280">
    <property type="match status" value="1"/>
</dbReference>
<dbReference type="GO" id="GO:0003899">
    <property type="term" value="F:DNA-directed RNA polymerase activity"/>
    <property type="evidence" value="ECO:0007669"/>
    <property type="project" value="UniProtKB-EC"/>
</dbReference>
<keyword evidence="6" id="KW-0809">Transit peptide</keyword>
<keyword evidence="5" id="KW-0548">Nucleotidyltransferase</keyword>
<protein>
    <recommendedName>
        <fullName evidence="2">DNA-directed RNA polymerase</fullName>
        <ecNumber evidence="2">2.7.7.6</ecNumber>
    </recommendedName>
</protein>
<dbReference type="InterPro" id="IPR043502">
    <property type="entry name" value="DNA/RNA_pol_sf"/>
</dbReference>
<dbReference type="Gene3D" id="1.10.150.20">
    <property type="entry name" value="5' to 3' exonuclease, C-terminal subdomain"/>
    <property type="match status" value="1"/>
</dbReference>
<gene>
    <name evidence="10" type="ORF">BYL167_LOCUS42979</name>
</gene>
<evidence type="ECO:0000256" key="8">
    <source>
        <dbReference type="ARBA" id="ARBA00048552"/>
    </source>
</evidence>
<dbReference type="InterPro" id="IPR002092">
    <property type="entry name" value="DNA-dir_Rpol_phage-type"/>
</dbReference>
<accession>A0A8S3A599</accession>
<evidence type="ECO:0000256" key="2">
    <source>
        <dbReference type="ARBA" id="ARBA00012418"/>
    </source>
</evidence>
<evidence type="ECO:0000256" key="4">
    <source>
        <dbReference type="ARBA" id="ARBA00022679"/>
    </source>
</evidence>
<evidence type="ECO:0000313" key="10">
    <source>
        <dbReference type="EMBL" id="CAF4671367.1"/>
    </source>
</evidence>
<evidence type="ECO:0000256" key="3">
    <source>
        <dbReference type="ARBA" id="ARBA00022478"/>
    </source>
</evidence>
<dbReference type="PANTHER" id="PTHR10102">
    <property type="entry name" value="DNA-DIRECTED RNA POLYMERASE, MITOCHONDRIAL"/>
    <property type="match status" value="1"/>
</dbReference>
<organism evidence="10 11">
    <name type="scientific">Rotaria magnacalcarata</name>
    <dbReference type="NCBI Taxonomy" id="392030"/>
    <lineage>
        <taxon>Eukaryota</taxon>
        <taxon>Metazoa</taxon>
        <taxon>Spiralia</taxon>
        <taxon>Gnathifera</taxon>
        <taxon>Rotifera</taxon>
        <taxon>Eurotatoria</taxon>
        <taxon>Bdelloidea</taxon>
        <taxon>Philodinida</taxon>
        <taxon>Philodinidae</taxon>
        <taxon>Rotaria</taxon>
    </lineage>
</organism>
<dbReference type="PANTHER" id="PTHR10102:SF0">
    <property type="entry name" value="DNA-DIRECTED RNA POLYMERASE, MITOCHONDRIAL"/>
    <property type="match status" value="1"/>
</dbReference>
<dbReference type="GO" id="GO:0001018">
    <property type="term" value="F:mitochondrial promoter sequence-specific DNA binding"/>
    <property type="evidence" value="ECO:0007669"/>
    <property type="project" value="TreeGrafter"/>
</dbReference>
<proteinExistence type="inferred from homology"/>
<feature type="domain" description="DNA-directed RNA polymerase N-terminal" evidence="9">
    <location>
        <begin position="1"/>
        <end position="194"/>
    </location>
</feature>
<comment type="caution">
    <text evidence="10">The sequence shown here is derived from an EMBL/GenBank/DDBJ whole genome shotgun (WGS) entry which is preliminary data.</text>
</comment>
<reference evidence="10" key="1">
    <citation type="submission" date="2021-02" db="EMBL/GenBank/DDBJ databases">
        <authorList>
            <person name="Nowell W R."/>
        </authorList>
    </citation>
    <scope>NUCLEOTIDE SEQUENCE</scope>
</reference>
<dbReference type="AlphaFoldDB" id="A0A8S3A599"/>
<dbReference type="Pfam" id="PF00940">
    <property type="entry name" value="RNA_pol"/>
    <property type="match status" value="1"/>
</dbReference>
<evidence type="ECO:0000256" key="7">
    <source>
        <dbReference type="ARBA" id="ARBA00023163"/>
    </source>
</evidence>
<evidence type="ECO:0000313" key="11">
    <source>
        <dbReference type="Proteomes" id="UP000681967"/>
    </source>
</evidence>
<keyword evidence="7" id="KW-0804">Transcription</keyword>
<keyword evidence="3" id="KW-0240">DNA-directed RNA polymerase</keyword>
<dbReference type="SMART" id="SM01311">
    <property type="entry name" value="RPOL_N"/>
    <property type="match status" value="1"/>
</dbReference>
<dbReference type="Gene3D" id="1.10.1320.10">
    <property type="entry name" value="DNA-directed RNA polymerase, N-terminal domain"/>
    <property type="match status" value="1"/>
</dbReference>
<dbReference type="InterPro" id="IPR046950">
    <property type="entry name" value="DNA-dir_Rpol_C_phage-type"/>
</dbReference>
<dbReference type="SUPFAM" id="SSF56672">
    <property type="entry name" value="DNA/RNA polymerases"/>
    <property type="match status" value="1"/>
</dbReference>
<evidence type="ECO:0000259" key="9">
    <source>
        <dbReference type="SMART" id="SM01311"/>
    </source>
</evidence>
<dbReference type="Proteomes" id="UP000681967">
    <property type="component" value="Unassembled WGS sequence"/>
</dbReference>
<evidence type="ECO:0000256" key="6">
    <source>
        <dbReference type="ARBA" id="ARBA00022946"/>
    </source>
</evidence>